<name>A0A4C1U1E9_EUMVA</name>
<dbReference type="EMBL" id="BGZK01000110">
    <property type="protein sequence ID" value="GBP19656.1"/>
    <property type="molecule type" value="Genomic_DNA"/>
</dbReference>
<reference evidence="1 2" key="1">
    <citation type="journal article" date="2019" name="Commun. Biol.">
        <title>The bagworm genome reveals a unique fibroin gene that provides high tensile strength.</title>
        <authorList>
            <person name="Kono N."/>
            <person name="Nakamura H."/>
            <person name="Ohtoshi R."/>
            <person name="Tomita M."/>
            <person name="Numata K."/>
            <person name="Arakawa K."/>
        </authorList>
    </citation>
    <scope>NUCLEOTIDE SEQUENCE [LARGE SCALE GENOMIC DNA]</scope>
</reference>
<sequence length="117" mass="13073">MASADWWITPGTAGMRPRDLFTTSRVFYPMRKDELLSLRLSFSTISLSRSAVIAVSSIEDENCLRTDPAQLGALHCQILLADKLTPKGGEMPLIFASKFKLARITPARPREPKRSRP</sequence>
<dbReference type="AlphaFoldDB" id="A0A4C1U1E9"/>
<proteinExistence type="predicted"/>
<dbReference type="Proteomes" id="UP000299102">
    <property type="component" value="Unassembled WGS sequence"/>
</dbReference>
<evidence type="ECO:0000313" key="1">
    <source>
        <dbReference type="EMBL" id="GBP19656.1"/>
    </source>
</evidence>
<gene>
    <name evidence="1" type="ORF">EVAR_75628_1</name>
</gene>
<comment type="caution">
    <text evidence="1">The sequence shown here is derived from an EMBL/GenBank/DDBJ whole genome shotgun (WGS) entry which is preliminary data.</text>
</comment>
<accession>A0A4C1U1E9</accession>
<evidence type="ECO:0000313" key="2">
    <source>
        <dbReference type="Proteomes" id="UP000299102"/>
    </source>
</evidence>
<protein>
    <submittedName>
        <fullName evidence="1">Uncharacterized protein</fullName>
    </submittedName>
</protein>
<keyword evidence="2" id="KW-1185">Reference proteome</keyword>
<organism evidence="1 2">
    <name type="scientific">Eumeta variegata</name>
    <name type="common">Bagworm moth</name>
    <name type="synonym">Eumeta japonica</name>
    <dbReference type="NCBI Taxonomy" id="151549"/>
    <lineage>
        <taxon>Eukaryota</taxon>
        <taxon>Metazoa</taxon>
        <taxon>Ecdysozoa</taxon>
        <taxon>Arthropoda</taxon>
        <taxon>Hexapoda</taxon>
        <taxon>Insecta</taxon>
        <taxon>Pterygota</taxon>
        <taxon>Neoptera</taxon>
        <taxon>Endopterygota</taxon>
        <taxon>Lepidoptera</taxon>
        <taxon>Glossata</taxon>
        <taxon>Ditrysia</taxon>
        <taxon>Tineoidea</taxon>
        <taxon>Psychidae</taxon>
        <taxon>Oiketicinae</taxon>
        <taxon>Eumeta</taxon>
    </lineage>
</organism>